<protein>
    <submittedName>
        <fullName evidence="2">Uncharacterized protein</fullName>
    </submittedName>
</protein>
<organism evidence="2 3">
    <name type="scientific">Mycolicibacterium madagascariense</name>
    <dbReference type="NCBI Taxonomy" id="212765"/>
    <lineage>
        <taxon>Bacteria</taxon>
        <taxon>Bacillati</taxon>
        <taxon>Actinomycetota</taxon>
        <taxon>Actinomycetes</taxon>
        <taxon>Mycobacteriales</taxon>
        <taxon>Mycobacteriaceae</taxon>
        <taxon>Mycolicibacterium</taxon>
    </lineage>
</organism>
<evidence type="ECO:0000256" key="1">
    <source>
        <dbReference type="SAM" id="Phobius"/>
    </source>
</evidence>
<dbReference type="AlphaFoldDB" id="A0A7I7XQ10"/>
<proteinExistence type="predicted"/>
<sequence length="65" mass="6967">MSMLIETLTDRADGATLPMLVYCSAVSALAFTAAFAPSRRRRNAALRALRALLGRSDDDTGSPPR</sequence>
<keyword evidence="1" id="KW-1133">Transmembrane helix</keyword>
<geneLocation type="plasmid" evidence="3">
    <name>pjcm13574 dna</name>
</geneLocation>
<keyword evidence="3" id="KW-1185">Reference proteome</keyword>
<dbReference type="EMBL" id="AP022611">
    <property type="protein sequence ID" value="BBZ31203.1"/>
    <property type="molecule type" value="Genomic_DNA"/>
</dbReference>
<dbReference type="KEGG" id="mmag:MMAD_54980"/>
<feature type="transmembrane region" description="Helical" evidence="1">
    <location>
        <begin position="19"/>
        <end position="37"/>
    </location>
</feature>
<evidence type="ECO:0000313" key="2">
    <source>
        <dbReference type="EMBL" id="BBZ31203.1"/>
    </source>
</evidence>
<name>A0A7I7XQ10_9MYCO</name>
<reference evidence="2 3" key="1">
    <citation type="journal article" date="2019" name="Emerg. Microbes Infect.">
        <title>Comprehensive subspecies identification of 175 nontuberculous mycobacteria species based on 7547 genomic profiles.</title>
        <authorList>
            <person name="Matsumoto Y."/>
            <person name="Kinjo T."/>
            <person name="Motooka D."/>
            <person name="Nabeya D."/>
            <person name="Jung N."/>
            <person name="Uechi K."/>
            <person name="Horii T."/>
            <person name="Iida T."/>
            <person name="Fujita J."/>
            <person name="Nakamura S."/>
        </authorList>
    </citation>
    <scope>NUCLEOTIDE SEQUENCE [LARGE SCALE GENOMIC DNA]</scope>
    <source>
        <strain evidence="2 3">JCM 13574</strain>
        <plasmid evidence="3">pjcm13574 dna</plasmid>
    </source>
</reference>
<accession>A0A7I7XQ10</accession>
<dbReference type="Proteomes" id="UP000466517">
    <property type="component" value="Plasmid pJCM13574"/>
</dbReference>
<gene>
    <name evidence="2" type="ORF">MMAD_54980</name>
</gene>
<keyword evidence="1" id="KW-0812">Transmembrane</keyword>
<keyword evidence="1" id="KW-0472">Membrane</keyword>
<keyword evidence="2" id="KW-0614">Plasmid</keyword>
<evidence type="ECO:0000313" key="3">
    <source>
        <dbReference type="Proteomes" id="UP000466517"/>
    </source>
</evidence>